<evidence type="ECO:0000313" key="5">
    <source>
        <dbReference type="Proteomes" id="UP000541810"/>
    </source>
</evidence>
<dbReference type="NCBIfam" id="TIGR02595">
    <property type="entry name" value="PEP_CTERM"/>
    <property type="match status" value="1"/>
</dbReference>
<dbReference type="Proteomes" id="UP000541810">
    <property type="component" value="Unassembled WGS sequence"/>
</dbReference>
<sequence>MQRQVKAAFATGTLAAGLVFGSAAQAQLGLTVIGSYGSGVFDSSAAEIPAYDAASQWLFVTNAASGEVDVLDLSDPTMPSKIGSISLAGSPNSVAVYNGLVAVAVEAATVTDPGQVQFFNAGDLTSAGSAVTVGALPDMLTFTPDGSKLLVANEGEPDGGVDPNGSVSIIDTNTFAVSTAGFTAFTDANTATTATLGNTPTNAVRRDPGVATLAADVEPEYIAVSEDGTTAFVTLQEANSVAVVDIATSTVTSIHALGTKDHSVAGNELDASDRDGGINITTEPVKGMFMPDAIATYNAGGVNYYITANEGDDRGEDERIKDLTLDATAFPNAATLQQDGELGRLGVSTWDGDTDGDNDFDELFSYGTRSFSIFDENGNLVFDSGDDFETITANTAGVVFNSTNDENDSEEGRSDNKGPEPEGVTLGEIDGKTYAFIGLERVGGIMVYDVTDPNAVSFEEYINPRDFSVDDADLATAVAAATGTLTSDLGSLDLGPEGLLFIAAGDNALGIPLLVVTNEVSGTTTIYAVPEPGTAAALLSVAGLGLLRRRKA</sequence>
<dbReference type="RefSeq" id="WP_221435461.1">
    <property type="nucleotide sequence ID" value="NZ_JACHGY010000001.1"/>
</dbReference>
<dbReference type="Pfam" id="PF22494">
    <property type="entry name" value="choice_anch_I"/>
    <property type="match status" value="1"/>
</dbReference>
<evidence type="ECO:0000256" key="1">
    <source>
        <dbReference type="SAM" id="MobiDB-lite"/>
    </source>
</evidence>
<dbReference type="InterPro" id="IPR052956">
    <property type="entry name" value="Mesenchyme-surface_protein"/>
</dbReference>
<dbReference type="InterPro" id="IPR015943">
    <property type="entry name" value="WD40/YVTN_repeat-like_dom_sf"/>
</dbReference>
<accession>A0A7X0LLL2</accession>
<dbReference type="EMBL" id="JACHGY010000001">
    <property type="protein sequence ID" value="MBB6430083.1"/>
    <property type="molecule type" value="Genomic_DNA"/>
</dbReference>
<evidence type="ECO:0000259" key="3">
    <source>
        <dbReference type="Pfam" id="PF22494"/>
    </source>
</evidence>
<reference evidence="4 5" key="1">
    <citation type="submission" date="2020-08" db="EMBL/GenBank/DDBJ databases">
        <title>Genomic Encyclopedia of Type Strains, Phase IV (KMG-IV): sequencing the most valuable type-strain genomes for metagenomic binning, comparative biology and taxonomic classification.</title>
        <authorList>
            <person name="Goeker M."/>
        </authorList>
    </citation>
    <scope>NUCLEOTIDE SEQUENCE [LARGE SCALE GENOMIC DNA]</scope>
    <source>
        <strain evidence="4 5">DSM 103725</strain>
    </source>
</reference>
<dbReference type="PANTHER" id="PTHR46928:SF1">
    <property type="entry name" value="MESENCHYME-SPECIFIC CELL SURFACE GLYCOPROTEIN"/>
    <property type="match status" value="1"/>
</dbReference>
<feature type="region of interest" description="Disordered" evidence="1">
    <location>
        <begin position="397"/>
        <end position="425"/>
    </location>
</feature>
<dbReference type="AlphaFoldDB" id="A0A7X0LLL2"/>
<dbReference type="PANTHER" id="PTHR46928">
    <property type="entry name" value="MESENCHYME-SPECIFIC CELL SURFACE GLYCOPROTEIN"/>
    <property type="match status" value="1"/>
</dbReference>
<feature type="compositionally biased region" description="Basic and acidic residues" evidence="1">
    <location>
        <begin position="410"/>
        <end position="420"/>
    </location>
</feature>
<name>A0A7X0LLL2_9BACT</name>
<dbReference type="InterPro" id="IPR011048">
    <property type="entry name" value="Haem_d1_sf"/>
</dbReference>
<dbReference type="SUPFAM" id="SSF51004">
    <property type="entry name" value="C-terminal (heme d1) domain of cytochrome cd1-nitrite reductase"/>
    <property type="match status" value="1"/>
</dbReference>
<gene>
    <name evidence="4" type="ORF">HNQ40_001889</name>
</gene>
<dbReference type="Gene3D" id="2.130.10.10">
    <property type="entry name" value="YVTN repeat-like/Quinoprotein amine dehydrogenase"/>
    <property type="match status" value="2"/>
</dbReference>
<dbReference type="InterPro" id="IPR055188">
    <property type="entry name" value="Choice_anch_I"/>
</dbReference>
<evidence type="ECO:0000313" key="4">
    <source>
        <dbReference type="EMBL" id="MBB6430083.1"/>
    </source>
</evidence>
<dbReference type="InterPro" id="IPR013424">
    <property type="entry name" value="Ice-binding_C"/>
</dbReference>
<comment type="caution">
    <text evidence="4">The sequence shown here is derived from an EMBL/GenBank/DDBJ whole genome shotgun (WGS) entry which is preliminary data.</text>
</comment>
<keyword evidence="2" id="KW-0732">Signal</keyword>
<feature type="domain" description="Choice-of-anchor I" evidence="3">
    <location>
        <begin position="43"/>
        <end position="528"/>
    </location>
</feature>
<feature type="chain" id="PRO_5031194881" description="Choice-of-anchor I domain-containing protein" evidence="2">
    <location>
        <begin position="27"/>
        <end position="552"/>
    </location>
</feature>
<keyword evidence="5" id="KW-1185">Reference proteome</keyword>
<protein>
    <recommendedName>
        <fullName evidence="3">Choice-of-anchor I domain-containing protein</fullName>
    </recommendedName>
</protein>
<organism evidence="4 5">
    <name type="scientific">Algisphaera agarilytica</name>
    <dbReference type="NCBI Taxonomy" id="1385975"/>
    <lineage>
        <taxon>Bacteria</taxon>
        <taxon>Pseudomonadati</taxon>
        <taxon>Planctomycetota</taxon>
        <taxon>Phycisphaerae</taxon>
        <taxon>Phycisphaerales</taxon>
        <taxon>Phycisphaeraceae</taxon>
        <taxon>Algisphaera</taxon>
    </lineage>
</organism>
<evidence type="ECO:0000256" key="2">
    <source>
        <dbReference type="SAM" id="SignalP"/>
    </source>
</evidence>
<dbReference type="NCBIfam" id="NF038117">
    <property type="entry name" value="choice_anch_I"/>
    <property type="match status" value="1"/>
</dbReference>
<proteinExistence type="predicted"/>
<feature type="signal peptide" evidence="2">
    <location>
        <begin position="1"/>
        <end position="26"/>
    </location>
</feature>